<dbReference type="AlphaFoldDB" id="A0A415L8L8"/>
<dbReference type="InterPro" id="IPR017127">
    <property type="entry name" value="Ribosome_uL3_MTase"/>
</dbReference>
<accession>A0A415L8L8</accession>
<gene>
    <name evidence="2" type="ORF">DW021_13605</name>
</gene>
<sequence>MIDKEKTMIRINIEKIKKLRNYLDDTCYDTLNQKIRQHQNYFFNPLPNEYDNIQLELLKLKKDKRVLLKLLLLGDKIELNEIENTIGTEFLNLLIELGIVIKSDGYVQTDSYIIISFLDKYFLVGLPYNNPNCRIKDPSVYIGMDTYRLTENITSKRVDKVLDLCAGSGIQGICAANKANSVTLVEINHKTIPFTKFNIVLNNVEDKVRVKEGSLYENLGNTTFDEIYVNPPFIAVPQDWNFPIAGNGGENGLEITLNIIRGYKRHLNINGRAYMVGEAIGTEKEPFLIDELRTELGNDFKITVILDFKFSIEAHLRRSSYVAINMGKMNGKNADELFEKYKDWIKKVNATSVYNYYLKVERTQPAQGSIEVINMTTTWSKDDVPVLKNNKDFQIQKFPQYYAICRNGKIIAQLDDATLTFIKKIDGKLTIEEIYQKLCEENKNVANYLPRVEAIESLAEACGTLKARNIIEKCNRN</sequence>
<dbReference type="SUPFAM" id="SSF53335">
    <property type="entry name" value="S-adenosyl-L-methionine-dependent methyltransferases"/>
    <property type="match status" value="1"/>
</dbReference>
<dbReference type="GO" id="GO:0036009">
    <property type="term" value="F:protein-glutamine N-methyltransferase activity"/>
    <property type="evidence" value="ECO:0007669"/>
    <property type="project" value="InterPro"/>
</dbReference>
<dbReference type="CDD" id="cd02440">
    <property type="entry name" value="AdoMet_MTases"/>
    <property type="match status" value="1"/>
</dbReference>
<dbReference type="InterPro" id="IPR029063">
    <property type="entry name" value="SAM-dependent_MTases_sf"/>
</dbReference>
<name>A0A415L8L8_9FIRM</name>
<evidence type="ECO:0000313" key="2">
    <source>
        <dbReference type="EMBL" id="RHL44875.1"/>
    </source>
</evidence>
<dbReference type="PROSITE" id="PS00092">
    <property type="entry name" value="N6_MTASE"/>
    <property type="match status" value="1"/>
</dbReference>
<dbReference type="PANTHER" id="PTHR47806:SF1">
    <property type="entry name" value="RIBOSOMAL PROTEIN UL3 GLUTAMINE METHYLTRANSFERASE"/>
    <property type="match status" value="1"/>
</dbReference>
<dbReference type="EMBL" id="QROS01000011">
    <property type="protein sequence ID" value="RHL44875.1"/>
    <property type="molecule type" value="Genomic_DNA"/>
</dbReference>
<reference evidence="2 3" key="1">
    <citation type="submission" date="2018-08" db="EMBL/GenBank/DDBJ databases">
        <title>A genome reference for cultivated species of the human gut microbiota.</title>
        <authorList>
            <person name="Zou Y."/>
            <person name="Xue W."/>
            <person name="Luo G."/>
        </authorList>
    </citation>
    <scope>NUCLEOTIDE SEQUENCE [LARGE SCALE GENOMIC DNA]</scope>
    <source>
        <strain evidence="2 3">AF37-6AC</strain>
    </source>
</reference>
<dbReference type="InterPro" id="IPR007848">
    <property type="entry name" value="Small_mtfrase_dom"/>
</dbReference>
<dbReference type="GO" id="GO:0032259">
    <property type="term" value="P:methylation"/>
    <property type="evidence" value="ECO:0007669"/>
    <property type="project" value="InterPro"/>
</dbReference>
<dbReference type="GO" id="GO:0005829">
    <property type="term" value="C:cytosol"/>
    <property type="evidence" value="ECO:0007669"/>
    <property type="project" value="TreeGrafter"/>
</dbReference>
<dbReference type="GO" id="GO:0003676">
    <property type="term" value="F:nucleic acid binding"/>
    <property type="evidence" value="ECO:0007669"/>
    <property type="project" value="InterPro"/>
</dbReference>
<proteinExistence type="predicted"/>
<protein>
    <recommendedName>
        <fullName evidence="1">Methyltransferase small domain-containing protein</fullName>
    </recommendedName>
</protein>
<feature type="domain" description="Methyltransferase small" evidence="1">
    <location>
        <begin position="149"/>
        <end position="278"/>
    </location>
</feature>
<evidence type="ECO:0000313" key="3">
    <source>
        <dbReference type="Proteomes" id="UP000285897"/>
    </source>
</evidence>
<evidence type="ECO:0000259" key="1">
    <source>
        <dbReference type="Pfam" id="PF05175"/>
    </source>
</evidence>
<dbReference type="Gene3D" id="3.40.50.150">
    <property type="entry name" value="Vaccinia Virus protein VP39"/>
    <property type="match status" value="1"/>
</dbReference>
<dbReference type="InterPro" id="IPR002052">
    <property type="entry name" value="DNA_methylase_N6_adenine_CS"/>
</dbReference>
<organism evidence="2 3">
    <name type="scientific">Blautia obeum</name>
    <dbReference type="NCBI Taxonomy" id="40520"/>
    <lineage>
        <taxon>Bacteria</taxon>
        <taxon>Bacillati</taxon>
        <taxon>Bacillota</taxon>
        <taxon>Clostridia</taxon>
        <taxon>Lachnospirales</taxon>
        <taxon>Lachnospiraceae</taxon>
        <taxon>Blautia</taxon>
    </lineage>
</organism>
<dbReference type="Pfam" id="PF05175">
    <property type="entry name" value="MTS"/>
    <property type="match status" value="1"/>
</dbReference>
<dbReference type="Proteomes" id="UP000285897">
    <property type="component" value="Unassembled WGS sequence"/>
</dbReference>
<dbReference type="PANTHER" id="PTHR47806">
    <property type="entry name" value="50S RIBOSOMAL PROTEIN L3 GLUTAMINE METHYLTRANSFERASE"/>
    <property type="match status" value="1"/>
</dbReference>
<comment type="caution">
    <text evidence="2">The sequence shown here is derived from an EMBL/GenBank/DDBJ whole genome shotgun (WGS) entry which is preliminary data.</text>
</comment>